<dbReference type="Pfam" id="PF14372">
    <property type="entry name" value="hAT-like_RNase-H"/>
    <property type="match status" value="1"/>
</dbReference>
<keyword evidence="13" id="KW-1185">Reference proteome</keyword>
<evidence type="ECO:0000256" key="8">
    <source>
        <dbReference type="ARBA" id="ARBA00023163"/>
    </source>
</evidence>
<dbReference type="GO" id="GO:0008270">
    <property type="term" value="F:zinc ion binding"/>
    <property type="evidence" value="ECO:0007669"/>
    <property type="project" value="UniProtKB-KW"/>
</dbReference>
<evidence type="ECO:0000313" key="13">
    <source>
        <dbReference type="Proteomes" id="UP001234989"/>
    </source>
</evidence>
<dbReference type="EMBL" id="CP133621">
    <property type="protein sequence ID" value="WMV48971.1"/>
    <property type="molecule type" value="Genomic_DNA"/>
</dbReference>
<dbReference type="SMART" id="SM00614">
    <property type="entry name" value="ZnF_BED"/>
    <property type="match status" value="1"/>
</dbReference>
<keyword evidence="8" id="KW-0804">Transcription</keyword>
<keyword evidence="5" id="KW-0862">Zinc</keyword>
<keyword evidence="4 10" id="KW-0863">Zinc-finger</keyword>
<dbReference type="Proteomes" id="UP001234989">
    <property type="component" value="Chromosome 10"/>
</dbReference>
<dbReference type="PANTHER" id="PTHR46481:SF11">
    <property type="entry name" value="ZINC FINGER BED DOMAIN-CONTAINING PROTEIN RICESLEEPER 2-LIKE"/>
    <property type="match status" value="1"/>
</dbReference>
<protein>
    <recommendedName>
        <fullName evidence="11">BED-type domain-containing protein</fullName>
    </recommendedName>
</protein>
<dbReference type="SUPFAM" id="SSF57667">
    <property type="entry name" value="beta-beta-alpha zinc fingers"/>
    <property type="match status" value="1"/>
</dbReference>
<dbReference type="InterPro" id="IPR025525">
    <property type="entry name" value="hAT-like_transposase_RNase-H"/>
</dbReference>
<dbReference type="InterPro" id="IPR003656">
    <property type="entry name" value="Znf_BED"/>
</dbReference>
<dbReference type="InterPro" id="IPR052035">
    <property type="entry name" value="ZnF_BED_domain_contain"/>
</dbReference>
<evidence type="ECO:0000256" key="1">
    <source>
        <dbReference type="ARBA" id="ARBA00004123"/>
    </source>
</evidence>
<dbReference type="GO" id="GO:0046983">
    <property type="term" value="F:protein dimerization activity"/>
    <property type="evidence" value="ECO:0007669"/>
    <property type="project" value="InterPro"/>
</dbReference>
<dbReference type="GO" id="GO:0005634">
    <property type="term" value="C:nucleus"/>
    <property type="evidence" value="ECO:0007669"/>
    <property type="project" value="UniProtKB-SubCell"/>
</dbReference>
<dbReference type="AlphaFoldDB" id="A0AAF0UPT9"/>
<keyword evidence="3" id="KW-0479">Metal-binding</keyword>
<evidence type="ECO:0000256" key="9">
    <source>
        <dbReference type="ARBA" id="ARBA00023242"/>
    </source>
</evidence>
<evidence type="ECO:0000256" key="7">
    <source>
        <dbReference type="ARBA" id="ARBA00023125"/>
    </source>
</evidence>
<dbReference type="PROSITE" id="PS50808">
    <property type="entry name" value="ZF_BED"/>
    <property type="match status" value="1"/>
</dbReference>
<gene>
    <name evidence="12" type="ORF">MTR67_042356</name>
</gene>
<dbReference type="GO" id="GO:0003677">
    <property type="term" value="F:DNA binding"/>
    <property type="evidence" value="ECO:0007669"/>
    <property type="project" value="UniProtKB-KW"/>
</dbReference>
<dbReference type="PANTHER" id="PTHR46481">
    <property type="entry name" value="ZINC FINGER BED DOMAIN-CONTAINING PROTEIN 4"/>
    <property type="match status" value="1"/>
</dbReference>
<dbReference type="InterPro" id="IPR012337">
    <property type="entry name" value="RNaseH-like_sf"/>
</dbReference>
<dbReference type="InterPro" id="IPR036236">
    <property type="entry name" value="Znf_C2H2_sf"/>
</dbReference>
<dbReference type="Pfam" id="PF02892">
    <property type="entry name" value="zf-BED"/>
    <property type="match status" value="1"/>
</dbReference>
<accession>A0AAF0UPT9</accession>
<organism evidence="12 13">
    <name type="scientific">Solanum verrucosum</name>
    <dbReference type="NCBI Taxonomy" id="315347"/>
    <lineage>
        <taxon>Eukaryota</taxon>
        <taxon>Viridiplantae</taxon>
        <taxon>Streptophyta</taxon>
        <taxon>Embryophyta</taxon>
        <taxon>Tracheophyta</taxon>
        <taxon>Spermatophyta</taxon>
        <taxon>Magnoliopsida</taxon>
        <taxon>eudicotyledons</taxon>
        <taxon>Gunneridae</taxon>
        <taxon>Pentapetalae</taxon>
        <taxon>asterids</taxon>
        <taxon>lamiids</taxon>
        <taxon>Solanales</taxon>
        <taxon>Solanaceae</taxon>
        <taxon>Solanoideae</taxon>
        <taxon>Solaneae</taxon>
        <taxon>Solanum</taxon>
    </lineage>
</organism>
<reference evidence="12" key="1">
    <citation type="submission" date="2023-08" db="EMBL/GenBank/DDBJ databases">
        <title>A de novo genome assembly of Solanum verrucosum Schlechtendal, a Mexican diploid species geographically isolated from the other diploid A-genome species in potato relatives.</title>
        <authorList>
            <person name="Hosaka K."/>
        </authorList>
    </citation>
    <scope>NUCLEOTIDE SEQUENCE</scope>
    <source>
        <tissue evidence="12">Young leaves</tissue>
    </source>
</reference>
<dbReference type="InterPro" id="IPR008906">
    <property type="entry name" value="HATC_C_dom"/>
</dbReference>
<proteinExistence type="predicted"/>
<dbReference type="SUPFAM" id="SSF53098">
    <property type="entry name" value="Ribonuclease H-like"/>
    <property type="match status" value="1"/>
</dbReference>
<evidence type="ECO:0000259" key="11">
    <source>
        <dbReference type="PROSITE" id="PS50808"/>
    </source>
</evidence>
<comment type="subunit">
    <text evidence="2">Homodimer.</text>
</comment>
<dbReference type="Pfam" id="PF05699">
    <property type="entry name" value="Dimer_Tnp_hAT"/>
    <property type="match status" value="1"/>
</dbReference>
<evidence type="ECO:0000256" key="3">
    <source>
        <dbReference type="ARBA" id="ARBA00022723"/>
    </source>
</evidence>
<evidence type="ECO:0000256" key="10">
    <source>
        <dbReference type="PROSITE-ProRule" id="PRU00027"/>
    </source>
</evidence>
<keyword evidence="6" id="KW-0805">Transcription regulation</keyword>
<evidence type="ECO:0000256" key="2">
    <source>
        <dbReference type="ARBA" id="ARBA00011738"/>
    </source>
</evidence>
<evidence type="ECO:0000256" key="4">
    <source>
        <dbReference type="ARBA" id="ARBA00022771"/>
    </source>
</evidence>
<comment type="subcellular location">
    <subcellularLocation>
        <location evidence="1">Nucleus</location>
    </subcellularLocation>
</comment>
<keyword evidence="9" id="KW-0539">Nucleus</keyword>
<evidence type="ECO:0000256" key="6">
    <source>
        <dbReference type="ARBA" id="ARBA00023015"/>
    </source>
</evidence>
<keyword evidence="7" id="KW-0238">DNA-binding</keyword>
<sequence length="721" mass="83075">MDRIMGSGYWVVVTREVQFDVMRVNLICVFCNVNGKEVRFDVMCANVIGIATVLEAMEIEEEAVIVNSSRLKSVVWNDFDRVKKGDTFVAICRHCKRKLSGSSTSGTSHLRNHLIRCRRRSNHDISQLLTRGKKKEGPLAISNFSFDQEQRNGDAVSVVRTKFEQGHTRDGLFNNGIVNFDNRRSRLDLARMIILHGYPLSMVEHIGFRIFVRNLQPLFDIATFDGVEADCREIYLMERQKVYEELDKLPGKISLSADTWTANGDAEYLCLTAHYIDDSWHLKKKILNFLTTDPSQTEDMLSEVIMTSLRNWDIDRKLFSVTFDNYSTYDKIVSRIREQLCQHRFLYCDGQLFDTRCAANVIKLMVQDTLETASQIIHKVRESIRYVRSSQATQEKFTEMAQIAGVDSQKCLNLDNSFYWNSTYIMIETALEYKDAFPLLQEHDSRYAMCPTVTEWDRISAIASFLKLFVEVSNVFAGSKYPTANTYFPDICDIHLQLIEWCQNSDDFVNSLALKLKSRFDEYWKKCSLALAIAAILDPRFKMQLVKYYYPQIYGDSALDCINIVSDCMKALYNGHAIYSPLAPNGQAEASQVGGANNDRLTGFDKFIYETSVSNNIKSDLDNYLEEKLFPRKDDFNILNWWKVHTPRYPILSMMARNILGMPMSKASLETGCVMNLKIRRLHQALSLWPCAMMQNKSKSLILLFQSSHKLVQDEFFCSRI</sequence>
<feature type="domain" description="BED-type" evidence="11">
    <location>
        <begin position="70"/>
        <end position="125"/>
    </location>
</feature>
<name>A0AAF0UPT9_SOLVR</name>
<evidence type="ECO:0000256" key="5">
    <source>
        <dbReference type="ARBA" id="ARBA00022833"/>
    </source>
</evidence>
<evidence type="ECO:0000313" key="12">
    <source>
        <dbReference type="EMBL" id="WMV48971.1"/>
    </source>
</evidence>